<dbReference type="PANTHER" id="PTHR21310">
    <property type="entry name" value="AMINOGLYCOSIDE PHOSPHOTRANSFERASE-RELATED-RELATED"/>
    <property type="match status" value="1"/>
</dbReference>
<evidence type="ECO:0000313" key="2">
    <source>
        <dbReference type="EMBL" id="MFC5295959.1"/>
    </source>
</evidence>
<dbReference type="GeneID" id="303296283"/>
<dbReference type="Gene3D" id="3.90.1200.10">
    <property type="match status" value="1"/>
</dbReference>
<protein>
    <submittedName>
        <fullName evidence="2">Phosphotransferase family protein</fullName>
    </submittedName>
</protein>
<proteinExistence type="predicted"/>
<feature type="domain" description="Aminoglycoside phosphotransferase" evidence="1">
    <location>
        <begin position="58"/>
        <end position="257"/>
    </location>
</feature>
<dbReference type="InterPro" id="IPR051678">
    <property type="entry name" value="AGP_Transferase"/>
</dbReference>
<dbReference type="InterPro" id="IPR002575">
    <property type="entry name" value="Aminoglycoside_PTrfase"/>
</dbReference>
<evidence type="ECO:0000313" key="3">
    <source>
        <dbReference type="Proteomes" id="UP001595937"/>
    </source>
</evidence>
<dbReference type="SUPFAM" id="SSF56112">
    <property type="entry name" value="Protein kinase-like (PK-like)"/>
    <property type="match status" value="1"/>
</dbReference>
<dbReference type="Pfam" id="PF01636">
    <property type="entry name" value="APH"/>
    <property type="match status" value="1"/>
</dbReference>
<keyword evidence="3" id="KW-1185">Reference proteome</keyword>
<comment type="caution">
    <text evidence="2">The sequence shown here is derived from an EMBL/GenBank/DDBJ whole genome shotgun (WGS) entry which is preliminary data.</text>
</comment>
<dbReference type="InterPro" id="IPR011009">
    <property type="entry name" value="Kinase-like_dom_sf"/>
</dbReference>
<accession>A0ABW0FAK8</accession>
<name>A0ABW0FAK8_9MICO</name>
<dbReference type="EMBL" id="JBHSLN010000003">
    <property type="protein sequence ID" value="MFC5295959.1"/>
    <property type="molecule type" value="Genomic_DNA"/>
</dbReference>
<dbReference type="RefSeq" id="WP_343922609.1">
    <property type="nucleotide sequence ID" value="NZ_BAAAIR010000017.1"/>
</dbReference>
<dbReference type="Proteomes" id="UP001595937">
    <property type="component" value="Unassembled WGS sequence"/>
</dbReference>
<gene>
    <name evidence="2" type="ORF">ACFPK8_00345</name>
</gene>
<evidence type="ECO:0000259" key="1">
    <source>
        <dbReference type="Pfam" id="PF01636"/>
    </source>
</evidence>
<sequence length="325" mass="34865">MMLDPSATIHPLDQHRDPSSAALVRDLAAEVAARHGGDLSQMRRANGISNATWVGGGIAVRIAHTPVDMAREVALVRALPDAVGHPEILADGTSEGHGWIVTREMHGQNLYEAWPTLSAAERREAIQQLWTRCQLVHEASRTLAAHVSSHGGFVPATLGDATASAERAAVALGLSSARRSRLHDLLADYFRTAPLVEHVVNHGDLALMNALWDGGVVALLDLEFAVRGPVAIDLCRLVCEACVSEEGERVDSEAADAAVEIAARQLDPSHGRVLLHGAAILDQLRDLDIFLACDSAEERAAHWRPARLLIGLLDPDGGYLAPFVR</sequence>
<reference evidence="3" key="1">
    <citation type="journal article" date="2019" name="Int. J. Syst. Evol. Microbiol.">
        <title>The Global Catalogue of Microorganisms (GCM) 10K type strain sequencing project: providing services to taxonomists for standard genome sequencing and annotation.</title>
        <authorList>
            <consortium name="The Broad Institute Genomics Platform"/>
            <consortium name="The Broad Institute Genome Sequencing Center for Infectious Disease"/>
            <person name="Wu L."/>
            <person name="Ma J."/>
        </authorList>
    </citation>
    <scope>NUCLEOTIDE SEQUENCE [LARGE SCALE GENOMIC DNA]</scope>
    <source>
        <strain evidence="3">CGMCC 1.16455</strain>
    </source>
</reference>
<organism evidence="2 3">
    <name type="scientific">Brachybacterium tyrofermentans</name>
    <dbReference type="NCBI Taxonomy" id="47848"/>
    <lineage>
        <taxon>Bacteria</taxon>
        <taxon>Bacillati</taxon>
        <taxon>Actinomycetota</taxon>
        <taxon>Actinomycetes</taxon>
        <taxon>Micrococcales</taxon>
        <taxon>Dermabacteraceae</taxon>
        <taxon>Brachybacterium</taxon>
    </lineage>
</organism>